<evidence type="ECO:0000313" key="2">
    <source>
        <dbReference type="Proteomes" id="UP000190092"/>
    </source>
</evidence>
<dbReference type="PANTHER" id="PTHR10443:SF12">
    <property type="entry name" value="DIPEPTIDASE"/>
    <property type="match status" value="1"/>
</dbReference>
<reference evidence="2" key="1">
    <citation type="submission" date="2017-02" db="EMBL/GenBank/DDBJ databases">
        <authorList>
            <person name="Varghese N."/>
            <person name="Submissions S."/>
        </authorList>
    </citation>
    <scope>NUCLEOTIDE SEQUENCE [LARGE SCALE GENOMIC DNA]</scope>
    <source>
        <strain evidence="2">ATCC 27094</strain>
    </source>
</reference>
<dbReference type="AlphaFoldDB" id="A0A1T4R5H8"/>
<dbReference type="InterPro" id="IPR032466">
    <property type="entry name" value="Metal_Hydrolase"/>
</dbReference>
<dbReference type="Gene3D" id="3.20.20.140">
    <property type="entry name" value="Metal-dependent hydrolases"/>
    <property type="match status" value="1"/>
</dbReference>
<protein>
    <submittedName>
        <fullName evidence="1">Membrane dipeptidase</fullName>
    </submittedName>
</protein>
<evidence type="ECO:0000313" key="1">
    <source>
        <dbReference type="EMBL" id="SKA11135.1"/>
    </source>
</evidence>
<proteinExistence type="predicted"/>
<sequence length="441" mass="47405">MRLRWRDLGMPRADRSHGVTVEVIGWPTAAWGVSRSDHFLLMAEANCCAGCVPANPLAVIEVQARELLDLDAGVMRLSGTLQVVEGERDAWRYRLCDARPVGGVTRRRLLAASPLVCLPVPAMAQTPPGAVDMHTHAGNIIRASYGRDTLLDVAGPMRTGGLAVICLAIVADGPIIQVSSGRLRPGREPRPGELYEFSKTQFAKVHDLARGQSMAIIRSAAELRAAQASQPAVIVTSEGGDFLEGKIERLDEAYQRWQLRQLQLTHYRPNELGDIQTEPAVHGGLTPFGADVIRRCNQLGIVVDVAHGTYELVKAAASVTTKPLLLSHTGLTQRPSPWTRLITPDHAKAIAATGGVVGIWPVNSIAAISSYAEGIFRMVDQIGVDHVGIGTDQLGLLGPSSLPSYADLPQLTAALRARFNLDETAKLLGGNYQRIFAASLA</sequence>
<dbReference type="PANTHER" id="PTHR10443">
    <property type="entry name" value="MICROSOMAL DIPEPTIDASE"/>
    <property type="match status" value="1"/>
</dbReference>
<name>A0A1T4R5H8_9HYPH</name>
<dbReference type="PROSITE" id="PS51365">
    <property type="entry name" value="RENAL_DIPEPTIDASE_2"/>
    <property type="match status" value="1"/>
</dbReference>
<dbReference type="STRING" id="225324.SAMN02745126_03600"/>
<dbReference type="SUPFAM" id="SSF51556">
    <property type="entry name" value="Metallo-dependent hydrolases"/>
    <property type="match status" value="1"/>
</dbReference>
<dbReference type="GO" id="GO:0006508">
    <property type="term" value="P:proteolysis"/>
    <property type="evidence" value="ECO:0007669"/>
    <property type="project" value="InterPro"/>
</dbReference>
<keyword evidence="2" id="KW-1185">Reference proteome</keyword>
<dbReference type="Pfam" id="PF01244">
    <property type="entry name" value="Peptidase_M19"/>
    <property type="match status" value="1"/>
</dbReference>
<dbReference type="InterPro" id="IPR008257">
    <property type="entry name" value="Pept_M19"/>
</dbReference>
<dbReference type="RefSeq" id="WP_085935288.1">
    <property type="nucleotide sequence ID" value="NZ_FUWJ01000004.1"/>
</dbReference>
<dbReference type="GO" id="GO:0070573">
    <property type="term" value="F:metallodipeptidase activity"/>
    <property type="evidence" value="ECO:0007669"/>
    <property type="project" value="InterPro"/>
</dbReference>
<organism evidence="1 2">
    <name type="scientific">Enhydrobacter aerosaccus</name>
    <dbReference type="NCBI Taxonomy" id="225324"/>
    <lineage>
        <taxon>Bacteria</taxon>
        <taxon>Pseudomonadati</taxon>
        <taxon>Pseudomonadota</taxon>
        <taxon>Alphaproteobacteria</taxon>
        <taxon>Hyphomicrobiales</taxon>
        <taxon>Enhydrobacter</taxon>
    </lineage>
</organism>
<gene>
    <name evidence="1" type="ORF">SAMN02745126_03600</name>
</gene>
<accession>A0A1T4R5H8</accession>
<dbReference type="Proteomes" id="UP000190092">
    <property type="component" value="Unassembled WGS sequence"/>
</dbReference>
<dbReference type="EMBL" id="FUWJ01000004">
    <property type="protein sequence ID" value="SKA11135.1"/>
    <property type="molecule type" value="Genomic_DNA"/>
</dbReference>